<dbReference type="STRING" id="713585.THITH_08305"/>
<dbReference type="InterPro" id="IPR014001">
    <property type="entry name" value="Helicase_ATP-bd"/>
</dbReference>
<feature type="region of interest" description="Disordered" evidence="4">
    <location>
        <begin position="1"/>
        <end position="22"/>
    </location>
</feature>
<feature type="compositionally biased region" description="Pro residues" evidence="4">
    <location>
        <begin position="1"/>
        <end position="15"/>
    </location>
</feature>
<dbReference type="SMART" id="SM00487">
    <property type="entry name" value="DEXDc"/>
    <property type="match status" value="1"/>
</dbReference>
<feature type="compositionally biased region" description="Low complexity" evidence="4">
    <location>
        <begin position="806"/>
        <end position="819"/>
    </location>
</feature>
<evidence type="ECO:0000259" key="7">
    <source>
        <dbReference type="PROSITE" id="PS51194"/>
    </source>
</evidence>
<feature type="domain" description="Helicase C-terminal" evidence="7">
    <location>
        <begin position="631"/>
        <end position="791"/>
    </location>
</feature>
<accession>W0DMQ0</accession>
<keyword evidence="2 8" id="KW-0347">Helicase</keyword>
<keyword evidence="3" id="KW-0479">Metal-binding</keyword>
<gene>
    <name evidence="8" type="ORF">THITH_08305</name>
</gene>
<dbReference type="Gene3D" id="3.40.50.300">
    <property type="entry name" value="P-loop containing nucleotide triphosphate hydrolases"/>
    <property type="match status" value="1"/>
</dbReference>
<keyword evidence="2 8" id="KW-0067">ATP-binding</keyword>
<feature type="region of interest" description="Disordered" evidence="4">
    <location>
        <begin position="804"/>
        <end position="825"/>
    </location>
</feature>
<sequence>MSSPMPPSTAAPHPEPVSAVDPLRLDTEEIEVLALPEVIRAALRHSSDRRVTALDRTDESLWAQVEDEQSGEKLELEIVVRDDGSLGSLCGCQGAGPDDTGFGAPCVHAIAALFAYTQGQDQGESGKLADAAQEARAERIAKARSEVRVQPLTESAGETGKGLWSARSIQSSTHFPTRYRVHIRSLERRANHCTCPDFATNQLGTCKHIEAVLHRIRKRPDYDTLKALPLARPYVHLDWECDNPAVLRLHRAAGMAADLEALLDEHFDAGGAFSRRVPDDFLRFAERVRDRDDIDLGDDALTHARRLAEDAARAVRAAEIRERIDTGGGHLPGIRARLHPYQAEGVAFLAGRGRALLADDMGLGKTLQAIASAYWMRQHDGVERVLVVCPASLKLQWAREIEKFTGLEVQVVQGPVDTRGAQYRNPSPFHVVNYELVMRDLPVINDTLRPDLLILDEAQRIKNWRTKIASAVKRVQSRYALVLTGTPLENRLEDLYSLMQVIDSRVLGPLWRYLVDFHVTDDRGKVLGYRNLSELRRRLRPVMLRRDRSLVRDQLPERIVQRIDVPMSGEQEGIHEAALKAAGQLAQIMRRRPLTPSEQNRMLSALQQARMACDAAGLVDKETEGSPKLDELETLLDELCRSAGLKAVVFSQWERMTEMAEQRVRRLGLGSVRLHGGVPTQKRGALMDRFRDDDAVQVFLSTDAGGVGLNLQNAAVLINLDIPWNPAVLDQRIARVHRLGQKQKVQAILLVAPGSYEERVLGLVEGKRQLFDNVVDPEATEEVVSVSRRLAEILASDLVAMDTQPGDAAATGSDSDAGAETPKAISPELEPGAEVAAETAADVSLPATAAEPETAATGQPDRDAAVRDCIVAMQREFGARIERILGQRGQADGGTQAGLVLVLDHVDEQDDQAVAGLSGDIPVALIDRRTLSSLHRLGAASPLAGAEPVYTPEEAKPTRPTTHPLARKTTENLAAARLLLQQGSAGPALDLLLGALLAAAALRTGRNDAPTPQQAGVWLYGEALPSGQIDPADAAVLMQALALAQAGDSVPEALLGGMLNAADTFIRASLPDNPAKQDIENS</sequence>
<dbReference type="HOGENOM" id="CLU_289826_0_0_6"/>
<dbReference type="Gene3D" id="3.40.50.10810">
    <property type="entry name" value="Tandem AAA-ATPase domain"/>
    <property type="match status" value="1"/>
</dbReference>
<dbReference type="SMART" id="SM00490">
    <property type="entry name" value="HELICc"/>
    <property type="match status" value="1"/>
</dbReference>
<dbReference type="InterPro" id="IPR000330">
    <property type="entry name" value="SNF2_N"/>
</dbReference>
<dbReference type="PROSITE" id="PS51194">
    <property type="entry name" value="HELICASE_CTER"/>
    <property type="match status" value="1"/>
</dbReference>
<dbReference type="GO" id="GO:0004386">
    <property type="term" value="F:helicase activity"/>
    <property type="evidence" value="ECO:0007669"/>
    <property type="project" value="UniProtKB-KW"/>
</dbReference>
<dbReference type="InterPro" id="IPR001650">
    <property type="entry name" value="Helicase_C-like"/>
</dbReference>
<name>W0DMQ0_9GAMM</name>
<dbReference type="InterPro" id="IPR038718">
    <property type="entry name" value="SNF2-like_sf"/>
</dbReference>
<feature type="domain" description="SWIM-type" evidence="5">
    <location>
        <begin position="179"/>
        <end position="217"/>
    </location>
</feature>
<dbReference type="SUPFAM" id="SSF52540">
    <property type="entry name" value="P-loop containing nucleoside triphosphate hydrolases"/>
    <property type="match status" value="2"/>
</dbReference>
<dbReference type="Pfam" id="PF00176">
    <property type="entry name" value="SNF2-rel_dom"/>
    <property type="match status" value="1"/>
</dbReference>
<dbReference type="KEGG" id="tti:THITH_08305"/>
<evidence type="ECO:0000256" key="3">
    <source>
        <dbReference type="PROSITE-ProRule" id="PRU00325"/>
    </source>
</evidence>
<keyword evidence="9" id="KW-1185">Reference proteome</keyword>
<evidence type="ECO:0000313" key="9">
    <source>
        <dbReference type="Proteomes" id="UP000005289"/>
    </source>
</evidence>
<dbReference type="Pfam" id="PF04434">
    <property type="entry name" value="SWIM"/>
    <property type="match status" value="2"/>
</dbReference>
<dbReference type="PROSITE" id="PS51192">
    <property type="entry name" value="HELICASE_ATP_BIND_1"/>
    <property type="match status" value="1"/>
</dbReference>
<evidence type="ECO:0000313" key="8">
    <source>
        <dbReference type="EMBL" id="AHE98263.1"/>
    </source>
</evidence>
<organism evidence="8 9">
    <name type="scientific">Thioalkalivibrio paradoxus ARh 1</name>
    <dbReference type="NCBI Taxonomy" id="713585"/>
    <lineage>
        <taxon>Bacteria</taxon>
        <taxon>Pseudomonadati</taxon>
        <taxon>Pseudomonadota</taxon>
        <taxon>Gammaproteobacteria</taxon>
        <taxon>Chromatiales</taxon>
        <taxon>Ectothiorhodospiraceae</taxon>
        <taxon>Thioalkalivibrio</taxon>
    </lineage>
</organism>
<dbReference type="CDD" id="cd18793">
    <property type="entry name" value="SF2_C_SNF"/>
    <property type="match status" value="1"/>
</dbReference>
<protein>
    <submittedName>
        <fullName evidence="8">Helicase</fullName>
    </submittedName>
</protein>
<evidence type="ECO:0000259" key="6">
    <source>
        <dbReference type="PROSITE" id="PS51192"/>
    </source>
</evidence>
<dbReference type="GO" id="GO:0008270">
    <property type="term" value="F:zinc ion binding"/>
    <property type="evidence" value="ECO:0007669"/>
    <property type="project" value="UniProtKB-KW"/>
</dbReference>
<dbReference type="GO" id="GO:0005524">
    <property type="term" value="F:ATP binding"/>
    <property type="evidence" value="ECO:0007669"/>
    <property type="project" value="InterPro"/>
</dbReference>
<keyword evidence="3" id="KW-0863">Zinc-finger</keyword>
<dbReference type="PANTHER" id="PTHR10799">
    <property type="entry name" value="SNF2/RAD54 HELICASE FAMILY"/>
    <property type="match status" value="1"/>
</dbReference>
<evidence type="ECO:0000256" key="2">
    <source>
        <dbReference type="ARBA" id="ARBA00022806"/>
    </source>
</evidence>
<dbReference type="Pfam" id="PF00271">
    <property type="entry name" value="Helicase_C"/>
    <property type="match status" value="1"/>
</dbReference>
<dbReference type="RefSeq" id="WP_006747590.1">
    <property type="nucleotide sequence ID" value="NZ_CP007029.1"/>
</dbReference>
<dbReference type="Proteomes" id="UP000005289">
    <property type="component" value="Chromosome"/>
</dbReference>
<dbReference type="PROSITE" id="PS50966">
    <property type="entry name" value="ZF_SWIM"/>
    <property type="match status" value="2"/>
</dbReference>
<keyword evidence="3" id="KW-0862">Zinc</keyword>
<evidence type="ECO:0000256" key="1">
    <source>
        <dbReference type="ARBA" id="ARBA00022801"/>
    </source>
</evidence>
<proteinExistence type="predicted"/>
<dbReference type="InterPro" id="IPR027417">
    <property type="entry name" value="P-loop_NTPase"/>
</dbReference>
<dbReference type="EMBL" id="CP007029">
    <property type="protein sequence ID" value="AHE98263.1"/>
    <property type="molecule type" value="Genomic_DNA"/>
</dbReference>
<dbReference type="OrthoDB" id="9772064at2"/>
<reference evidence="8 9" key="1">
    <citation type="submission" date="2013-12" db="EMBL/GenBank/DDBJ databases">
        <authorList>
            <consortium name="DOE Joint Genome Institute"/>
            <person name="Muyzer G."/>
            <person name="Huntemann M."/>
            <person name="Han J."/>
            <person name="Chen A."/>
            <person name="Kyrpides N."/>
            <person name="Mavromatis K."/>
            <person name="Markowitz V."/>
            <person name="Palaniappan K."/>
            <person name="Ivanova N."/>
            <person name="Schaumberg A."/>
            <person name="Pati A."/>
            <person name="Liolios K."/>
            <person name="Nordberg H.P."/>
            <person name="Cantor M.N."/>
            <person name="Hua S.X."/>
            <person name="Woyke T."/>
        </authorList>
    </citation>
    <scope>NUCLEOTIDE SEQUENCE [LARGE SCALE GENOMIC DNA]</scope>
    <source>
        <strain evidence="8 9">ARh 1</strain>
    </source>
</reference>
<keyword evidence="1" id="KW-0378">Hydrolase</keyword>
<dbReference type="CDD" id="cd17919">
    <property type="entry name" value="DEXHc_Snf"/>
    <property type="match status" value="1"/>
</dbReference>
<dbReference type="InterPro" id="IPR007527">
    <property type="entry name" value="Znf_SWIM"/>
</dbReference>
<evidence type="ECO:0000256" key="4">
    <source>
        <dbReference type="SAM" id="MobiDB-lite"/>
    </source>
</evidence>
<keyword evidence="2 8" id="KW-0547">Nucleotide-binding</keyword>
<dbReference type="AlphaFoldDB" id="W0DMQ0"/>
<dbReference type="GO" id="GO:0016787">
    <property type="term" value="F:hydrolase activity"/>
    <property type="evidence" value="ECO:0007669"/>
    <property type="project" value="UniProtKB-KW"/>
</dbReference>
<evidence type="ECO:0000259" key="5">
    <source>
        <dbReference type="PROSITE" id="PS50966"/>
    </source>
</evidence>
<feature type="domain" description="Helicase ATP-binding" evidence="6">
    <location>
        <begin position="346"/>
        <end position="505"/>
    </location>
</feature>
<dbReference type="InterPro" id="IPR049730">
    <property type="entry name" value="SNF2/RAD54-like_C"/>
</dbReference>
<feature type="domain" description="SWIM-type" evidence="5">
    <location>
        <begin position="76"/>
        <end position="117"/>
    </location>
</feature>